<sequence>MKFYHYELSATREKIYNLGVEHCYIIASLRQINSELASKLNLPFSHKVLVRLDQLRLELRAYDAKEGLVREKNEVHANYNRELIAKIKQFFDYCPGC</sequence>
<dbReference type="Proteomes" id="UP000748756">
    <property type="component" value="Unassembled WGS sequence"/>
</dbReference>
<gene>
    <name evidence="1" type="ORF">BG015_006638</name>
</gene>
<dbReference type="AlphaFoldDB" id="A0A9P5VF36"/>
<evidence type="ECO:0000313" key="2">
    <source>
        <dbReference type="Proteomes" id="UP000748756"/>
    </source>
</evidence>
<dbReference type="OrthoDB" id="2409115at2759"/>
<name>A0A9P5VF36_9FUNG</name>
<organism evidence="1 2">
    <name type="scientific">Linnemannia schmuckeri</name>
    <dbReference type="NCBI Taxonomy" id="64567"/>
    <lineage>
        <taxon>Eukaryota</taxon>
        <taxon>Fungi</taxon>
        <taxon>Fungi incertae sedis</taxon>
        <taxon>Mucoromycota</taxon>
        <taxon>Mortierellomycotina</taxon>
        <taxon>Mortierellomycetes</taxon>
        <taxon>Mortierellales</taxon>
        <taxon>Mortierellaceae</taxon>
        <taxon>Linnemannia</taxon>
    </lineage>
</organism>
<dbReference type="EMBL" id="JAAAUQ010000032">
    <property type="protein sequence ID" value="KAF9156235.1"/>
    <property type="molecule type" value="Genomic_DNA"/>
</dbReference>
<evidence type="ECO:0000313" key="1">
    <source>
        <dbReference type="EMBL" id="KAF9156235.1"/>
    </source>
</evidence>
<proteinExistence type="predicted"/>
<protein>
    <submittedName>
        <fullName evidence="1">Uncharacterized protein</fullName>
    </submittedName>
</protein>
<reference evidence="1" key="1">
    <citation type="journal article" date="2020" name="Fungal Divers.">
        <title>Resolving the Mortierellaceae phylogeny through synthesis of multi-gene phylogenetics and phylogenomics.</title>
        <authorList>
            <person name="Vandepol N."/>
            <person name="Liber J."/>
            <person name="Desiro A."/>
            <person name="Na H."/>
            <person name="Kennedy M."/>
            <person name="Barry K."/>
            <person name="Grigoriev I.V."/>
            <person name="Miller A.N."/>
            <person name="O'Donnell K."/>
            <person name="Stajich J.E."/>
            <person name="Bonito G."/>
        </authorList>
    </citation>
    <scope>NUCLEOTIDE SEQUENCE</scope>
    <source>
        <strain evidence="1">NRRL 6426</strain>
    </source>
</reference>
<keyword evidence="2" id="KW-1185">Reference proteome</keyword>
<accession>A0A9P5VF36</accession>
<comment type="caution">
    <text evidence="1">The sequence shown here is derived from an EMBL/GenBank/DDBJ whole genome shotgun (WGS) entry which is preliminary data.</text>
</comment>